<organism evidence="2 3">
    <name type="scientific">Aureobasidium melanogenum</name>
    <name type="common">Aureobasidium pullulans var. melanogenum</name>
    <dbReference type="NCBI Taxonomy" id="46634"/>
    <lineage>
        <taxon>Eukaryota</taxon>
        <taxon>Fungi</taxon>
        <taxon>Dikarya</taxon>
        <taxon>Ascomycota</taxon>
        <taxon>Pezizomycotina</taxon>
        <taxon>Dothideomycetes</taxon>
        <taxon>Dothideomycetidae</taxon>
        <taxon>Dothideales</taxon>
        <taxon>Saccotheciaceae</taxon>
        <taxon>Aureobasidium</taxon>
    </lineage>
</organism>
<proteinExistence type="predicted"/>
<protein>
    <submittedName>
        <fullName evidence="2">Uncharacterized protein</fullName>
    </submittedName>
</protein>
<gene>
    <name evidence="2" type="ORF">KCV03_g1629</name>
</gene>
<dbReference type="AlphaFoldDB" id="A0A9P8GQ07"/>
<name>A0A9P8GQ07_AURME</name>
<dbReference type="EMBL" id="JAHFYH010000007">
    <property type="protein sequence ID" value="KAH0229793.1"/>
    <property type="molecule type" value="Genomic_DNA"/>
</dbReference>
<evidence type="ECO:0000313" key="3">
    <source>
        <dbReference type="Proteomes" id="UP000767238"/>
    </source>
</evidence>
<dbReference type="Proteomes" id="UP000767238">
    <property type="component" value="Unassembled WGS sequence"/>
</dbReference>
<accession>A0A9P8GQ07</accession>
<feature type="non-terminal residue" evidence="2">
    <location>
        <position position="280"/>
    </location>
</feature>
<comment type="caution">
    <text evidence="2">The sequence shown here is derived from an EMBL/GenBank/DDBJ whole genome shotgun (WGS) entry which is preliminary data.</text>
</comment>
<evidence type="ECO:0000313" key="2">
    <source>
        <dbReference type="EMBL" id="KAH0229793.1"/>
    </source>
</evidence>
<sequence length="280" mass="30623">MATKRDPEKDISFLLAAVHNLTITSEFADTAIANWPTDLCSAPANGEDLGRGIYEIWQKWIGNEIAAASGAVEKKSDGTSSSKAIIIDDSDDEIETPSTPISSRILPCKFRIPPAASLGIDKVVVTPKIRPDSKIVVDLGKSDREESTPAIDRTYLATKNDAGLLTPCSLEKAGTTLKKATKFTKTRGTKARLSCRKRDFVSSIEPDEEMIESPFAIASSRKRRHGANYNDVPADGAYDNSDDGDFSPEEPEDDKRIDQNFEAKYPVLDTPSKRQKKAKS</sequence>
<reference evidence="2" key="2">
    <citation type="submission" date="2021-08" db="EMBL/GenBank/DDBJ databases">
        <authorList>
            <person name="Gostincar C."/>
            <person name="Sun X."/>
            <person name="Song Z."/>
            <person name="Gunde-Cimerman N."/>
        </authorList>
    </citation>
    <scope>NUCLEOTIDE SEQUENCE</scope>
    <source>
        <strain evidence="2">EXF-8016</strain>
    </source>
</reference>
<evidence type="ECO:0000256" key="1">
    <source>
        <dbReference type="SAM" id="MobiDB-lite"/>
    </source>
</evidence>
<dbReference type="OrthoDB" id="3915165at2759"/>
<reference evidence="2" key="1">
    <citation type="journal article" date="2021" name="J Fungi (Basel)">
        <title>Virulence traits and population genomics of the black yeast Aureobasidium melanogenum.</title>
        <authorList>
            <person name="Cernosa A."/>
            <person name="Sun X."/>
            <person name="Gostincar C."/>
            <person name="Fang C."/>
            <person name="Gunde-Cimerman N."/>
            <person name="Song Z."/>
        </authorList>
    </citation>
    <scope>NUCLEOTIDE SEQUENCE</scope>
    <source>
        <strain evidence="2">EXF-8016</strain>
    </source>
</reference>
<feature type="region of interest" description="Disordered" evidence="1">
    <location>
        <begin position="217"/>
        <end position="280"/>
    </location>
</feature>
<feature type="compositionally biased region" description="Acidic residues" evidence="1">
    <location>
        <begin position="240"/>
        <end position="252"/>
    </location>
</feature>